<dbReference type="AlphaFoldDB" id="A0A699Y6C7"/>
<accession>A0A699Y6C7</accession>
<gene>
    <name evidence="2" type="ORF">HaLaN_00301</name>
</gene>
<keyword evidence="3" id="KW-1185">Reference proteome</keyword>
<feature type="compositionally biased region" description="Basic and acidic residues" evidence="1">
    <location>
        <begin position="402"/>
        <end position="412"/>
    </location>
</feature>
<comment type="caution">
    <text evidence="2">The sequence shown here is derived from an EMBL/GenBank/DDBJ whole genome shotgun (WGS) entry which is preliminary data.</text>
</comment>
<sequence length="726" mass="71862">MTSRPPHAALLTLEGMAANVGNAHFVARQQTVFAEESPLQCQAPEGLKSREGRSYFRSSPAGDQHWCCPSPDVGVVIVARRHPRRCGIPAHTAFSSSLPSAGPGTTPLHPSSAALDLQVKANQAPVTEAAPALPPSPAVGSAAGVGPTHTSPPPSPAPTPGLAQAEAPGNEAVAAAAAAVGAAVQAEAARLDIPANTASAAAAAAGAVVSQCLTAQGQPATTPANTPATTPATVPAATPATNPTTESSLHSPTGMALILSAQLTAPAAAVAAGLSSSAVAAGGSPGEGVCVGVREGSPAQPPRGSSAAQHDGHQLLQPGPESRLAYYAAAGALVPGSSGPADSADVTCSHSPSPARSHLQSEASQGHLLPRQAARQGSLGLEGAGHTGGPEGAEQQGEGEAAADHQLPDRADAGPGGGSGEHSANSQAGGRGAGCSSKGGVAERVRMGSGGERGGQEGRQEGSSPGGHKRSASGVEAGQLGDLGLLPGALGEDMGDDWLSEPPTVAVRRVRRRLVHMEAGAGVGAVGEVGEVKEVGPRAQAGLGLGLEAAMAGPAGSAYQHGRAQQQQRQLEQLRQMEQLAGMAAQLPFSTPQARPSLLGMRSPAGRSGKLGGSWPGKAALVSPGGKLACGHGRALWARGRPAGYQQSSRVPAMQCHGMTSLCLAHLAPEGAKGKRTAACLLTSAHTELASVFVASSCQGCAVQTGPALPGDALAHPPPPTHYSAR</sequence>
<feature type="region of interest" description="Disordered" evidence="1">
    <location>
        <begin position="129"/>
        <end position="168"/>
    </location>
</feature>
<reference evidence="2 3" key="1">
    <citation type="submission" date="2020-02" db="EMBL/GenBank/DDBJ databases">
        <title>Draft genome sequence of Haematococcus lacustris strain NIES-144.</title>
        <authorList>
            <person name="Morimoto D."/>
            <person name="Nakagawa S."/>
            <person name="Yoshida T."/>
            <person name="Sawayama S."/>
        </authorList>
    </citation>
    <scope>NUCLEOTIDE SEQUENCE [LARGE SCALE GENOMIC DNA]</scope>
    <source>
        <strain evidence="2 3">NIES-144</strain>
    </source>
</reference>
<feature type="region of interest" description="Disordered" evidence="1">
    <location>
        <begin position="218"/>
        <end position="251"/>
    </location>
</feature>
<feature type="compositionally biased region" description="Low complexity" evidence="1">
    <location>
        <begin position="478"/>
        <end position="488"/>
    </location>
</feature>
<protein>
    <submittedName>
        <fullName evidence="2">Uncharacterized protein</fullName>
    </submittedName>
</protein>
<dbReference type="EMBL" id="BLLF01000008">
    <property type="protein sequence ID" value="GFH05780.1"/>
    <property type="molecule type" value="Genomic_DNA"/>
</dbReference>
<name>A0A699Y6C7_HAELA</name>
<evidence type="ECO:0000313" key="3">
    <source>
        <dbReference type="Proteomes" id="UP000485058"/>
    </source>
</evidence>
<feature type="region of interest" description="Disordered" evidence="1">
    <location>
        <begin position="291"/>
        <end position="318"/>
    </location>
</feature>
<feature type="compositionally biased region" description="Low complexity" evidence="1">
    <location>
        <begin position="219"/>
        <end position="245"/>
    </location>
</feature>
<evidence type="ECO:0000313" key="2">
    <source>
        <dbReference type="EMBL" id="GFH05780.1"/>
    </source>
</evidence>
<feature type="compositionally biased region" description="Polar residues" evidence="1">
    <location>
        <begin position="346"/>
        <end position="364"/>
    </location>
</feature>
<feature type="region of interest" description="Disordered" evidence="1">
    <location>
        <begin position="92"/>
        <end position="111"/>
    </location>
</feature>
<feature type="compositionally biased region" description="Pro residues" evidence="1">
    <location>
        <begin position="150"/>
        <end position="159"/>
    </location>
</feature>
<dbReference type="Proteomes" id="UP000485058">
    <property type="component" value="Unassembled WGS sequence"/>
</dbReference>
<evidence type="ECO:0000256" key="1">
    <source>
        <dbReference type="SAM" id="MobiDB-lite"/>
    </source>
</evidence>
<feature type="region of interest" description="Disordered" evidence="1">
    <location>
        <begin position="337"/>
        <end position="488"/>
    </location>
</feature>
<feature type="compositionally biased region" description="Gly residues" evidence="1">
    <location>
        <begin position="380"/>
        <end position="391"/>
    </location>
</feature>
<proteinExistence type="predicted"/>
<organism evidence="2 3">
    <name type="scientific">Haematococcus lacustris</name>
    <name type="common">Green alga</name>
    <name type="synonym">Haematococcus pluvialis</name>
    <dbReference type="NCBI Taxonomy" id="44745"/>
    <lineage>
        <taxon>Eukaryota</taxon>
        <taxon>Viridiplantae</taxon>
        <taxon>Chlorophyta</taxon>
        <taxon>core chlorophytes</taxon>
        <taxon>Chlorophyceae</taxon>
        <taxon>CS clade</taxon>
        <taxon>Chlamydomonadales</taxon>
        <taxon>Haematococcaceae</taxon>
        <taxon>Haematococcus</taxon>
    </lineage>
</organism>